<dbReference type="InterPro" id="IPR021084">
    <property type="entry name" value="Het-s_prion_dom"/>
</dbReference>
<reference evidence="4 5" key="1">
    <citation type="submission" date="2016-06" db="EMBL/GenBank/DDBJ databases">
        <title>Living apart together: crosstalk between the core and supernumerary genomes in a fungal plant pathogen.</title>
        <authorList>
            <person name="Vanheule A."/>
            <person name="Audenaert K."/>
            <person name="Warris S."/>
            <person name="Van De Geest H."/>
            <person name="Schijlen E."/>
            <person name="Hofte M."/>
            <person name="De Saeger S."/>
            <person name="Haesaert G."/>
            <person name="Waalwijk C."/>
            <person name="Van Der Lee T."/>
        </authorList>
    </citation>
    <scope>NUCLEOTIDE SEQUENCE [LARGE SCALE GENOMIC DNA]</scope>
    <source>
        <strain evidence="4 5">2516</strain>
    </source>
</reference>
<feature type="compositionally biased region" description="Polar residues" evidence="1">
    <location>
        <begin position="251"/>
        <end position="262"/>
    </location>
</feature>
<dbReference type="InterPro" id="IPR029498">
    <property type="entry name" value="HeLo_dom"/>
</dbReference>
<evidence type="ECO:0000313" key="5">
    <source>
        <dbReference type="Proteomes" id="UP000091967"/>
    </source>
</evidence>
<protein>
    <recommendedName>
        <fullName evidence="6">Prion-inhibition and propagation HeLo domain-containing protein</fullName>
    </recommendedName>
</protein>
<evidence type="ECO:0000259" key="3">
    <source>
        <dbReference type="Pfam" id="PF14479"/>
    </source>
</evidence>
<evidence type="ECO:0000259" key="2">
    <source>
        <dbReference type="Pfam" id="PF11558"/>
    </source>
</evidence>
<evidence type="ECO:0008006" key="6">
    <source>
        <dbReference type="Google" id="ProtNLM"/>
    </source>
</evidence>
<dbReference type="AlphaFoldDB" id="A0A1B8AS96"/>
<evidence type="ECO:0000313" key="4">
    <source>
        <dbReference type="EMBL" id="OBS23224.1"/>
    </source>
</evidence>
<dbReference type="EMBL" id="LYXU01000002">
    <property type="protein sequence ID" value="OBS23224.1"/>
    <property type="molecule type" value="Genomic_DNA"/>
</dbReference>
<comment type="caution">
    <text evidence="4">The sequence shown here is derived from an EMBL/GenBank/DDBJ whole genome shotgun (WGS) entry which is preliminary data.</text>
</comment>
<feature type="domain" description="Het-s prion-forming" evidence="2">
    <location>
        <begin position="219"/>
        <end position="281"/>
    </location>
</feature>
<feature type="region of interest" description="Disordered" evidence="1">
    <location>
        <begin position="251"/>
        <end position="270"/>
    </location>
</feature>
<dbReference type="Proteomes" id="UP000091967">
    <property type="component" value="Unassembled WGS sequence"/>
</dbReference>
<keyword evidence="5" id="KW-1185">Reference proteome</keyword>
<accession>A0A1B8AS96</accession>
<organism evidence="4 5">
    <name type="scientific">Fusarium poae</name>
    <dbReference type="NCBI Taxonomy" id="36050"/>
    <lineage>
        <taxon>Eukaryota</taxon>
        <taxon>Fungi</taxon>
        <taxon>Dikarya</taxon>
        <taxon>Ascomycota</taxon>
        <taxon>Pezizomycotina</taxon>
        <taxon>Sordariomycetes</taxon>
        <taxon>Hypocreomycetidae</taxon>
        <taxon>Hypocreales</taxon>
        <taxon>Nectriaceae</taxon>
        <taxon>Fusarium</taxon>
    </lineage>
</organism>
<evidence type="ECO:0000256" key="1">
    <source>
        <dbReference type="SAM" id="MobiDB-lite"/>
    </source>
</evidence>
<feature type="domain" description="Prion-inhibition and propagation HeLo" evidence="3">
    <location>
        <begin position="6"/>
        <end position="201"/>
    </location>
</feature>
<dbReference type="STRING" id="36050.A0A1B8AS96"/>
<proteinExistence type="predicted"/>
<dbReference type="Gene3D" id="1.20.120.1020">
    <property type="entry name" value="Prion-inhibition and propagation, HeLo domain"/>
    <property type="match status" value="1"/>
</dbReference>
<dbReference type="OMA" id="YMGRMID"/>
<dbReference type="PANTHER" id="PTHR37542">
    <property type="entry name" value="HELO DOMAIN-CONTAINING PROTEIN-RELATED"/>
    <property type="match status" value="1"/>
</dbReference>
<name>A0A1B8AS96_FUSPO</name>
<sequence>MAEVFGIVTGAISIAALFNNCVDCFEYIQIARSFGDDFSTYQLRLDVAKCRLSRWGAAVNVNNDPRFLKDASADPTMALAQDVLEQIVAKFKTAQKASLMYKTTAKDKDMQVCSKEDLGKVSQRLHHHLRSLTLKRQNRVGLTKKAYWAIYDNKKMARMIEDIFTLMNDLEEVFPATPQATTRLVEMEIEEVSDAQELKMIQDVAKGLDPVLEGSSKGKLEKVIANNSAGRINGTSAVNIGHTYVKESFLQSKGSRDTSTNHVGEINGGKHTRVNVGNTYGGKGFWD</sequence>
<gene>
    <name evidence="4" type="ORF">FPOA_03777</name>
</gene>
<dbReference type="InterPro" id="IPR038305">
    <property type="entry name" value="HeLo_sf"/>
</dbReference>
<dbReference type="PANTHER" id="PTHR37542:SF3">
    <property type="entry name" value="PRION-INHIBITION AND PROPAGATION HELO DOMAIN-CONTAINING PROTEIN"/>
    <property type="match status" value="1"/>
</dbReference>
<dbReference type="Pfam" id="PF14479">
    <property type="entry name" value="HeLo"/>
    <property type="match status" value="1"/>
</dbReference>
<dbReference type="Pfam" id="PF11558">
    <property type="entry name" value="HET-s_218-289"/>
    <property type="match status" value="1"/>
</dbReference>